<dbReference type="InterPro" id="IPR022892">
    <property type="entry name" value="RNaseHI"/>
</dbReference>
<dbReference type="EMBL" id="FQUP01000001">
    <property type="protein sequence ID" value="SHF04564.1"/>
    <property type="molecule type" value="Genomic_DNA"/>
</dbReference>
<evidence type="ECO:0000256" key="5">
    <source>
        <dbReference type="ARBA" id="ARBA00012180"/>
    </source>
</evidence>
<evidence type="ECO:0000313" key="13">
    <source>
        <dbReference type="Proteomes" id="UP000184485"/>
    </source>
</evidence>
<evidence type="ECO:0000259" key="11">
    <source>
        <dbReference type="PROSITE" id="PS50879"/>
    </source>
</evidence>
<dbReference type="STRING" id="1122133.SAMN02745157_1509"/>
<comment type="catalytic activity">
    <reaction evidence="1">
        <text>Endonucleolytic cleavage to 5'-phosphomonoester.</text>
        <dbReference type="EC" id="3.1.26.4"/>
    </reaction>
</comment>
<evidence type="ECO:0000313" key="12">
    <source>
        <dbReference type="EMBL" id="SHF04564.1"/>
    </source>
</evidence>
<protein>
    <recommendedName>
        <fullName evidence="5">ribonuclease H</fullName>
        <ecNumber evidence="5">3.1.26.4</ecNumber>
    </recommendedName>
</protein>
<accession>A0A1M4YFJ7</accession>
<dbReference type="PROSITE" id="PS50879">
    <property type="entry name" value="RNASE_H_1"/>
    <property type="match status" value="1"/>
</dbReference>
<keyword evidence="8" id="KW-0255">Endonuclease</keyword>
<name>A0A1M4YFJ7_9HYPH</name>
<proteinExistence type="inferred from homology"/>
<sequence length="233" mass="25212">MTKMRWDLAKRPKPELQTPFGGGFAFLSHPRPRRASTRREALSAEAAAAAAAFGPVNVIKAPVAGEVRRLHVRSDEDIMRARSLLADHVGADIEVFTDGGCSPNPGAGGWGVVVLVEGFTALSLYGGDPRTTNNRMEMTAAIVALRILPPARISIHSDSRYVIDGVTKWATGWKRKGLLDNPSESKLKNAALWLKLITNSDLLGPYWSWVRGHDGNHGNELADQLATLGREGA</sequence>
<organism evidence="12 13">
    <name type="scientific">Kaistia soli DSM 19436</name>
    <dbReference type="NCBI Taxonomy" id="1122133"/>
    <lineage>
        <taxon>Bacteria</taxon>
        <taxon>Pseudomonadati</taxon>
        <taxon>Pseudomonadota</taxon>
        <taxon>Alphaproteobacteria</taxon>
        <taxon>Hyphomicrobiales</taxon>
        <taxon>Kaistiaceae</taxon>
        <taxon>Kaistia</taxon>
    </lineage>
</organism>
<gene>
    <name evidence="12" type="ORF">SAMN02745157_1509</name>
</gene>
<dbReference type="Proteomes" id="UP000184485">
    <property type="component" value="Unassembled WGS sequence"/>
</dbReference>
<comment type="cofactor">
    <cofactor evidence="2">
        <name>Mg(2+)</name>
        <dbReference type="ChEBI" id="CHEBI:18420"/>
    </cofactor>
</comment>
<dbReference type="InterPro" id="IPR050092">
    <property type="entry name" value="RNase_H"/>
</dbReference>
<dbReference type="InterPro" id="IPR012337">
    <property type="entry name" value="RNaseH-like_sf"/>
</dbReference>
<dbReference type="Gene3D" id="3.30.420.10">
    <property type="entry name" value="Ribonuclease H-like superfamily/Ribonuclease H"/>
    <property type="match status" value="1"/>
</dbReference>
<keyword evidence="6" id="KW-0540">Nuclease</keyword>
<reference evidence="12 13" key="1">
    <citation type="submission" date="2016-11" db="EMBL/GenBank/DDBJ databases">
        <authorList>
            <person name="Jaros S."/>
            <person name="Januszkiewicz K."/>
            <person name="Wedrychowicz H."/>
        </authorList>
    </citation>
    <scope>NUCLEOTIDE SEQUENCE [LARGE SCALE GENOMIC DNA]</scope>
    <source>
        <strain evidence="12 13">DSM 19436</strain>
    </source>
</reference>
<dbReference type="PANTHER" id="PTHR10642">
    <property type="entry name" value="RIBONUCLEASE H1"/>
    <property type="match status" value="1"/>
</dbReference>
<dbReference type="RefSeq" id="WP_210187035.1">
    <property type="nucleotide sequence ID" value="NZ_FQUP01000001.1"/>
</dbReference>
<dbReference type="AlphaFoldDB" id="A0A1M4YFJ7"/>
<dbReference type="Pfam" id="PF00075">
    <property type="entry name" value="RNase_H"/>
    <property type="match status" value="1"/>
</dbReference>
<dbReference type="GO" id="GO:0004523">
    <property type="term" value="F:RNA-DNA hybrid ribonuclease activity"/>
    <property type="evidence" value="ECO:0007669"/>
    <property type="project" value="UniProtKB-EC"/>
</dbReference>
<keyword evidence="9" id="KW-0378">Hydrolase</keyword>
<feature type="domain" description="RNase H type-1" evidence="11">
    <location>
        <begin position="89"/>
        <end position="231"/>
    </location>
</feature>
<keyword evidence="7" id="KW-0479">Metal-binding</keyword>
<evidence type="ECO:0000256" key="3">
    <source>
        <dbReference type="ARBA" id="ARBA00005300"/>
    </source>
</evidence>
<dbReference type="EC" id="3.1.26.4" evidence="5"/>
<dbReference type="SUPFAM" id="SSF53098">
    <property type="entry name" value="Ribonuclease H-like"/>
    <property type="match status" value="1"/>
</dbReference>
<evidence type="ECO:0000256" key="10">
    <source>
        <dbReference type="ARBA" id="ARBA00022842"/>
    </source>
</evidence>
<dbReference type="GO" id="GO:0043137">
    <property type="term" value="P:DNA replication, removal of RNA primer"/>
    <property type="evidence" value="ECO:0007669"/>
    <property type="project" value="TreeGrafter"/>
</dbReference>
<dbReference type="GO" id="GO:0046872">
    <property type="term" value="F:metal ion binding"/>
    <property type="evidence" value="ECO:0007669"/>
    <property type="project" value="UniProtKB-KW"/>
</dbReference>
<evidence type="ECO:0000256" key="7">
    <source>
        <dbReference type="ARBA" id="ARBA00022723"/>
    </source>
</evidence>
<keyword evidence="10" id="KW-0460">Magnesium</keyword>
<dbReference type="InterPro" id="IPR002156">
    <property type="entry name" value="RNaseH_domain"/>
</dbReference>
<evidence type="ECO:0000256" key="4">
    <source>
        <dbReference type="ARBA" id="ARBA00011245"/>
    </source>
</evidence>
<evidence type="ECO:0000256" key="8">
    <source>
        <dbReference type="ARBA" id="ARBA00022759"/>
    </source>
</evidence>
<comment type="subunit">
    <text evidence="4">Monomer.</text>
</comment>
<dbReference type="GO" id="GO:0003676">
    <property type="term" value="F:nucleic acid binding"/>
    <property type="evidence" value="ECO:0007669"/>
    <property type="project" value="InterPro"/>
</dbReference>
<evidence type="ECO:0000256" key="6">
    <source>
        <dbReference type="ARBA" id="ARBA00022722"/>
    </source>
</evidence>
<evidence type="ECO:0000256" key="9">
    <source>
        <dbReference type="ARBA" id="ARBA00022801"/>
    </source>
</evidence>
<dbReference type="InterPro" id="IPR036397">
    <property type="entry name" value="RNaseH_sf"/>
</dbReference>
<dbReference type="PANTHER" id="PTHR10642:SF26">
    <property type="entry name" value="RIBONUCLEASE H1"/>
    <property type="match status" value="1"/>
</dbReference>
<evidence type="ECO:0000256" key="1">
    <source>
        <dbReference type="ARBA" id="ARBA00000077"/>
    </source>
</evidence>
<keyword evidence="13" id="KW-1185">Reference proteome</keyword>
<evidence type="ECO:0000256" key="2">
    <source>
        <dbReference type="ARBA" id="ARBA00001946"/>
    </source>
</evidence>
<dbReference type="CDD" id="cd09278">
    <property type="entry name" value="RNase_HI_prokaryote_like"/>
    <property type="match status" value="1"/>
</dbReference>
<comment type="similarity">
    <text evidence="3">Belongs to the RNase H family.</text>
</comment>